<accession>A0AAD6QG39</accession>
<sequence>MATLEADEGDATLLKAGVETGKGDDNCCTRSLATDSGAKKTMATLEADKKAATLLKAAG</sequence>
<organism evidence="1 2">
    <name type="scientific">Populus alba x Populus x berolinensis</name>
    <dbReference type="NCBI Taxonomy" id="444605"/>
    <lineage>
        <taxon>Eukaryota</taxon>
        <taxon>Viridiplantae</taxon>
        <taxon>Streptophyta</taxon>
        <taxon>Embryophyta</taxon>
        <taxon>Tracheophyta</taxon>
        <taxon>Spermatophyta</taxon>
        <taxon>Magnoliopsida</taxon>
        <taxon>eudicotyledons</taxon>
        <taxon>Gunneridae</taxon>
        <taxon>Pentapetalae</taxon>
        <taxon>rosids</taxon>
        <taxon>fabids</taxon>
        <taxon>Malpighiales</taxon>
        <taxon>Salicaceae</taxon>
        <taxon>Saliceae</taxon>
        <taxon>Populus</taxon>
    </lineage>
</organism>
<dbReference type="AlphaFoldDB" id="A0AAD6QG39"/>
<keyword evidence="2" id="KW-1185">Reference proteome</keyword>
<dbReference type="Proteomes" id="UP001164929">
    <property type="component" value="Chromosome 7"/>
</dbReference>
<dbReference type="EMBL" id="JAQIZT010000007">
    <property type="protein sequence ID" value="KAJ6989744.1"/>
    <property type="molecule type" value="Genomic_DNA"/>
</dbReference>
<evidence type="ECO:0000313" key="1">
    <source>
        <dbReference type="EMBL" id="KAJ6989744.1"/>
    </source>
</evidence>
<reference evidence="1" key="1">
    <citation type="journal article" date="2023" name="Mol. Ecol. Resour.">
        <title>Chromosome-level genome assembly of a triploid poplar Populus alba 'Berolinensis'.</title>
        <authorList>
            <person name="Chen S."/>
            <person name="Yu Y."/>
            <person name="Wang X."/>
            <person name="Wang S."/>
            <person name="Zhang T."/>
            <person name="Zhou Y."/>
            <person name="He R."/>
            <person name="Meng N."/>
            <person name="Wang Y."/>
            <person name="Liu W."/>
            <person name="Liu Z."/>
            <person name="Liu J."/>
            <person name="Guo Q."/>
            <person name="Huang H."/>
            <person name="Sederoff R.R."/>
            <person name="Wang G."/>
            <person name="Qu G."/>
            <person name="Chen S."/>
        </authorList>
    </citation>
    <scope>NUCLEOTIDE SEQUENCE</scope>
    <source>
        <strain evidence="1">SC-2020</strain>
    </source>
</reference>
<name>A0AAD6QG39_9ROSI</name>
<gene>
    <name evidence="1" type="ORF">NC653_018287</name>
</gene>
<evidence type="ECO:0000313" key="2">
    <source>
        <dbReference type="Proteomes" id="UP001164929"/>
    </source>
</evidence>
<proteinExistence type="predicted"/>
<protein>
    <submittedName>
        <fullName evidence="1">Uncharacterized protein</fullName>
    </submittedName>
</protein>
<comment type="caution">
    <text evidence="1">The sequence shown here is derived from an EMBL/GenBank/DDBJ whole genome shotgun (WGS) entry which is preliminary data.</text>
</comment>